<dbReference type="FunCoup" id="H0W8R9">
    <property type="interactions" value="153"/>
</dbReference>
<gene>
    <name evidence="3" type="primary">SAC3D1</name>
</gene>
<reference evidence="3" key="2">
    <citation type="submission" date="2025-08" db="UniProtKB">
        <authorList>
            <consortium name="Ensembl"/>
        </authorList>
    </citation>
    <scope>IDENTIFICATION</scope>
    <source>
        <strain evidence="3">2N</strain>
    </source>
</reference>
<dbReference type="GO" id="GO:0005813">
    <property type="term" value="C:centrosome"/>
    <property type="evidence" value="ECO:0007669"/>
    <property type="project" value="TreeGrafter"/>
</dbReference>
<dbReference type="GeneID" id="100722151"/>
<keyword evidence="4" id="KW-1185">Reference proteome</keyword>
<dbReference type="AlphaFoldDB" id="H0W8R9"/>
<dbReference type="InterPro" id="IPR005062">
    <property type="entry name" value="SAC3/GANP/THP3_conserved"/>
</dbReference>
<evidence type="ECO:0000313" key="3">
    <source>
        <dbReference type="Ensembl" id="ENSCPOP00000019376.2"/>
    </source>
</evidence>
<evidence type="ECO:0000256" key="1">
    <source>
        <dbReference type="SAM" id="MobiDB-lite"/>
    </source>
</evidence>
<dbReference type="Bgee" id="ENSCPOG00000027025">
    <property type="expression patterns" value="Expressed in adrenal gland and 10 other cell types or tissues"/>
</dbReference>
<dbReference type="Pfam" id="PF03399">
    <property type="entry name" value="SAC3_GANP"/>
    <property type="match status" value="1"/>
</dbReference>
<evidence type="ECO:0000259" key="2">
    <source>
        <dbReference type="PROSITE" id="PS50250"/>
    </source>
</evidence>
<dbReference type="PANTHER" id="PTHR12436">
    <property type="entry name" value="80 KDA MCM3-ASSOCIATED PROTEIN"/>
    <property type="match status" value="1"/>
</dbReference>
<dbReference type="VEuPathDB" id="HostDB:ENSCPOG00000027025"/>
<dbReference type="HOGENOM" id="CLU_047746_1_0_1"/>
<evidence type="ECO:0000313" key="4">
    <source>
        <dbReference type="Proteomes" id="UP000005447"/>
    </source>
</evidence>
<dbReference type="InParanoid" id="H0W8R9"/>
<dbReference type="CTD" id="29901"/>
<dbReference type="STRING" id="10141.ENSCPOP00000019376"/>
<dbReference type="EMBL" id="AAKN02038532">
    <property type="status" value="NOT_ANNOTATED_CDS"/>
    <property type="molecule type" value="Genomic_DNA"/>
</dbReference>
<dbReference type="Gene3D" id="1.25.40.990">
    <property type="match status" value="1"/>
</dbReference>
<reference evidence="3" key="3">
    <citation type="submission" date="2025-09" db="UniProtKB">
        <authorList>
            <consortium name="Ensembl"/>
        </authorList>
    </citation>
    <scope>IDENTIFICATION</scope>
    <source>
        <strain evidence="3">2N</strain>
    </source>
</reference>
<dbReference type="Proteomes" id="UP000005447">
    <property type="component" value="Unassembled WGS sequence"/>
</dbReference>
<dbReference type="KEGG" id="cpoc:100722151"/>
<dbReference type="InterPro" id="IPR045107">
    <property type="entry name" value="SAC3/GANP/THP3"/>
</dbReference>
<dbReference type="GO" id="GO:0005819">
    <property type="term" value="C:spindle"/>
    <property type="evidence" value="ECO:0007669"/>
    <property type="project" value="TreeGrafter"/>
</dbReference>
<proteinExistence type="predicted"/>
<dbReference type="eggNOG" id="KOG1860">
    <property type="taxonomic scope" value="Eukaryota"/>
</dbReference>
<feature type="domain" description="PCI" evidence="2">
    <location>
        <begin position="157"/>
        <end position="351"/>
    </location>
</feature>
<dbReference type="GO" id="GO:0051298">
    <property type="term" value="P:centrosome duplication"/>
    <property type="evidence" value="ECO:0007669"/>
    <property type="project" value="TreeGrafter"/>
</dbReference>
<dbReference type="PROSITE" id="PS50250">
    <property type="entry name" value="PCI"/>
    <property type="match status" value="1"/>
</dbReference>
<dbReference type="GeneTree" id="ENSGT00940000160988"/>
<sequence length="372" mass="40080">MPGCELPQGTCPDMCPAAERAERERERRLHRLEVAPGCLRGPPRADPQRAVKEYRRPAAGKPPPPPSQLRPPSVLLATVRYLAGQVADCAGATRAEVASFVADRLRAVRLDLALQDAGDAEAAVVLEAALATLLAVVAQLGPDGARGPVDTVLLQTQVQESFGSLRRCYSQGGGPYPRQATFQGLFLLYNLGSTEALQEILQLPAPLRACPALRKALAVDSAFREGNTARLFRLLRSLPYLQSCAVQGHVGHARRLALTRLTRALSTPRGQTLPLGFIVHLLALDGLHEARDLCQAHGLPLDGEERVVFLRGRYAEEGLLPVGNCHVLVGSKLRGRTLEEVVMTEEQDEVVHRPASPTSGRCASPRGLGQSD</sequence>
<dbReference type="Ensembl" id="ENSCPOT00000025145.2">
    <property type="protein sequence ID" value="ENSCPOP00000019376.2"/>
    <property type="gene ID" value="ENSCPOG00000027025.2"/>
</dbReference>
<feature type="region of interest" description="Disordered" evidence="1">
    <location>
        <begin position="345"/>
        <end position="372"/>
    </location>
</feature>
<dbReference type="InterPro" id="IPR000717">
    <property type="entry name" value="PCI_dom"/>
</dbReference>
<dbReference type="GO" id="GO:0051225">
    <property type="term" value="P:spindle assembly"/>
    <property type="evidence" value="ECO:0007669"/>
    <property type="project" value="TreeGrafter"/>
</dbReference>
<protein>
    <submittedName>
        <fullName evidence="3">SAC3 domain containing 1</fullName>
    </submittedName>
</protein>
<name>H0W8R9_CAVPO</name>
<reference evidence="4" key="1">
    <citation type="journal article" date="2011" name="Nature">
        <title>A high-resolution map of human evolutionary constraint using 29 mammals.</title>
        <authorList>
            <person name="Lindblad-Toh K."/>
            <person name="Garber M."/>
            <person name="Zuk O."/>
            <person name="Lin M.F."/>
            <person name="Parker B.J."/>
            <person name="Washietl S."/>
            <person name="Kheradpour P."/>
            <person name="Ernst J."/>
            <person name="Jordan G."/>
            <person name="Mauceli E."/>
            <person name="Ward L.D."/>
            <person name="Lowe C.B."/>
            <person name="Holloway A.K."/>
            <person name="Clamp M."/>
            <person name="Gnerre S."/>
            <person name="Alfoldi J."/>
            <person name="Beal K."/>
            <person name="Chang J."/>
            <person name="Clawson H."/>
            <person name="Cuff J."/>
            <person name="Di Palma F."/>
            <person name="Fitzgerald S."/>
            <person name="Flicek P."/>
            <person name="Guttman M."/>
            <person name="Hubisz M.J."/>
            <person name="Jaffe D.B."/>
            <person name="Jungreis I."/>
            <person name="Kent W.J."/>
            <person name="Kostka D."/>
            <person name="Lara M."/>
            <person name="Martins A.L."/>
            <person name="Massingham T."/>
            <person name="Moltke I."/>
            <person name="Raney B.J."/>
            <person name="Rasmussen M.D."/>
            <person name="Robinson J."/>
            <person name="Stark A."/>
            <person name="Vilella A.J."/>
            <person name="Wen J."/>
            <person name="Xie X."/>
            <person name="Zody M.C."/>
            <person name="Baldwin J."/>
            <person name="Bloom T."/>
            <person name="Chin C.W."/>
            <person name="Heiman D."/>
            <person name="Nicol R."/>
            <person name="Nusbaum C."/>
            <person name="Young S."/>
            <person name="Wilkinson J."/>
            <person name="Worley K.C."/>
            <person name="Kovar C.L."/>
            <person name="Muzny D.M."/>
            <person name="Gibbs R.A."/>
            <person name="Cree A."/>
            <person name="Dihn H.H."/>
            <person name="Fowler G."/>
            <person name="Jhangiani S."/>
            <person name="Joshi V."/>
            <person name="Lee S."/>
            <person name="Lewis L.R."/>
            <person name="Nazareth L.V."/>
            <person name="Okwuonu G."/>
            <person name="Santibanez J."/>
            <person name="Warren W.C."/>
            <person name="Mardis E.R."/>
            <person name="Weinstock G.M."/>
            <person name="Wilson R.K."/>
            <person name="Delehaunty K."/>
            <person name="Dooling D."/>
            <person name="Fronik C."/>
            <person name="Fulton L."/>
            <person name="Fulton B."/>
            <person name="Graves T."/>
            <person name="Minx P."/>
            <person name="Sodergren E."/>
            <person name="Birney E."/>
            <person name="Margulies E.H."/>
            <person name="Herrero J."/>
            <person name="Green E.D."/>
            <person name="Haussler D."/>
            <person name="Siepel A."/>
            <person name="Goldman N."/>
            <person name="Pollard K.S."/>
            <person name="Pedersen J.S."/>
            <person name="Lander E.S."/>
            <person name="Kellis M."/>
        </authorList>
    </citation>
    <scope>NUCLEOTIDE SEQUENCE [LARGE SCALE GENOMIC DNA]</scope>
    <source>
        <strain evidence="4">2N</strain>
    </source>
</reference>
<dbReference type="OMA" id="IFTHAYN"/>
<accession>H0W8R9</accession>
<dbReference type="OrthoDB" id="264795at2759"/>
<dbReference type="PANTHER" id="PTHR12436:SF38">
    <property type="entry name" value="SAC3 DOMAIN-CONTAINING PROTEIN 1"/>
    <property type="match status" value="1"/>
</dbReference>
<dbReference type="GO" id="GO:0005634">
    <property type="term" value="C:nucleus"/>
    <property type="evidence" value="ECO:0007669"/>
    <property type="project" value="TreeGrafter"/>
</dbReference>
<dbReference type="RefSeq" id="XP_003468116.1">
    <property type="nucleotide sequence ID" value="XM_003468068.5"/>
</dbReference>
<organism evidence="3 4">
    <name type="scientific">Cavia porcellus</name>
    <name type="common">Guinea pig</name>
    <dbReference type="NCBI Taxonomy" id="10141"/>
    <lineage>
        <taxon>Eukaryota</taxon>
        <taxon>Metazoa</taxon>
        <taxon>Chordata</taxon>
        <taxon>Craniata</taxon>
        <taxon>Vertebrata</taxon>
        <taxon>Euteleostomi</taxon>
        <taxon>Mammalia</taxon>
        <taxon>Eutheria</taxon>
        <taxon>Euarchontoglires</taxon>
        <taxon>Glires</taxon>
        <taxon>Rodentia</taxon>
        <taxon>Hystricomorpha</taxon>
        <taxon>Caviidae</taxon>
        <taxon>Cavia</taxon>
    </lineage>
</organism>